<dbReference type="EMBL" id="LAZR01000664">
    <property type="protein sequence ID" value="KKN61266.1"/>
    <property type="molecule type" value="Genomic_DNA"/>
</dbReference>
<dbReference type="FunFam" id="3.40.50.720:FF:000084">
    <property type="entry name" value="Short-chain dehydrogenase reductase"/>
    <property type="match status" value="1"/>
</dbReference>
<dbReference type="InterPro" id="IPR020904">
    <property type="entry name" value="Sc_DH/Rdtase_CS"/>
</dbReference>
<dbReference type="SUPFAM" id="SSF51735">
    <property type="entry name" value="NAD(P)-binding Rossmann-fold domains"/>
    <property type="match status" value="1"/>
</dbReference>
<name>A0A0F9UJ86_9ZZZZ</name>
<dbReference type="GO" id="GO:0030497">
    <property type="term" value="P:fatty acid elongation"/>
    <property type="evidence" value="ECO:0007669"/>
    <property type="project" value="TreeGrafter"/>
</dbReference>
<reference evidence="2" key="1">
    <citation type="journal article" date="2015" name="Nature">
        <title>Complex archaea that bridge the gap between prokaryotes and eukaryotes.</title>
        <authorList>
            <person name="Spang A."/>
            <person name="Saw J.H."/>
            <person name="Jorgensen S.L."/>
            <person name="Zaremba-Niedzwiedzka K."/>
            <person name="Martijn J."/>
            <person name="Lind A.E."/>
            <person name="van Eijk R."/>
            <person name="Schleper C."/>
            <person name="Guy L."/>
            <person name="Ettema T.J."/>
        </authorList>
    </citation>
    <scope>NUCLEOTIDE SEQUENCE</scope>
</reference>
<dbReference type="InterPro" id="IPR002347">
    <property type="entry name" value="SDR_fam"/>
</dbReference>
<evidence type="ECO:0000313" key="2">
    <source>
        <dbReference type="EMBL" id="KKN61266.1"/>
    </source>
</evidence>
<dbReference type="PANTHER" id="PTHR42760">
    <property type="entry name" value="SHORT-CHAIN DEHYDROGENASES/REDUCTASES FAMILY MEMBER"/>
    <property type="match status" value="1"/>
</dbReference>
<protein>
    <recommendedName>
        <fullName evidence="3">2-deoxy-D-gluconate 3-dehydrogenase</fullName>
    </recommendedName>
</protein>
<dbReference type="Pfam" id="PF13561">
    <property type="entry name" value="adh_short_C2"/>
    <property type="match status" value="1"/>
</dbReference>
<dbReference type="Gene3D" id="3.40.50.720">
    <property type="entry name" value="NAD(P)-binding Rossmann-like Domain"/>
    <property type="match status" value="1"/>
</dbReference>
<comment type="caution">
    <text evidence="2">The sequence shown here is derived from an EMBL/GenBank/DDBJ whole genome shotgun (WGS) entry which is preliminary data.</text>
</comment>
<organism evidence="2">
    <name type="scientific">marine sediment metagenome</name>
    <dbReference type="NCBI Taxonomy" id="412755"/>
    <lineage>
        <taxon>unclassified sequences</taxon>
        <taxon>metagenomes</taxon>
        <taxon>ecological metagenomes</taxon>
    </lineage>
</organism>
<accession>A0A0F9UJ86</accession>
<dbReference type="PANTHER" id="PTHR42760:SF135">
    <property type="entry name" value="BLL7886 PROTEIN"/>
    <property type="match status" value="1"/>
</dbReference>
<sequence length="266" mass="28527">MNNSNKTNLDNTSWPLRTDGKTALVTGAAGGLGQSFTRCLLDTGATVIVSGRRRETLETLKSQFPDHSDRIHVVPMDVSDEASVTRAFDVMADEVGIPDVVVANAGVAVSKKALNCTVDDWDSVIDTNLKGCWLVATEAARRLSSAERRGSIIMISSILGHRAAGNVAPYAVAKAGVEQLTRVLALEWARHGIRVNALAPGYIETDLNRDFFATEPGQKMINRIPQRRLGQGNDLCGPLLLLASELSDYMTGSTLVVDGGHLQSSL</sequence>
<dbReference type="PRINTS" id="PR00081">
    <property type="entry name" value="GDHRDH"/>
</dbReference>
<dbReference type="InterPro" id="IPR036291">
    <property type="entry name" value="NAD(P)-bd_dom_sf"/>
</dbReference>
<gene>
    <name evidence="2" type="ORF">LCGC14_0523460</name>
</gene>
<evidence type="ECO:0008006" key="3">
    <source>
        <dbReference type="Google" id="ProtNLM"/>
    </source>
</evidence>
<dbReference type="PRINTS" id="PR00080">
    <property type="entry name" value="SDRFAMILY"/>
</dbReference>
<dbReference type="AlphaFoldDB" id="A0A0F9UJ86"/>
<evidence type="ECO:0000256" key="1">
    <source>
        <dbReference type="ARBA" id="ARBA00006484"/>
    </source>
</evidence>
<comment type="similarity">
    <text evidence="1">Belongs to the short-chain dehydrogenases/reductases (SDR) family.</text>
</comment>
<dbReference type="GO" id="GO:0016616">
    <property type="term" value="F:oxidoreductase activity, acting on the CH-OH group of donors, NAD or NADP as acceptor"/>
    <property type="evidence" value="ECO:0007669"/>
    <property type="project" value="TreeGrafter"/>
</dbReference>
<proteinExistence type="inferred from homology"/>
<dbReference type="PROSITE" id="PS00061">
    <property type="entry name" value="ADH_SHORT"/>
    <property type="match status" value="1"/>
</dbReference>